<evidence type="ECO:0000313" key="2">
    <source>
        <dbReference type="EnsemblMetazoa" id="ACOM042039-PA.1"/>
    </source>
</evidence>
<organism evidence="2">
    <name type="scientific">Anopheles coluzzii</name>
    <name type="common">African malaria mosquito</name>
    <dbReference type="NCBI Taxonomy" id="1518534"/>
    <lineage>
        <taxon>Eukaryota</taxon>
        <taxon>Metazoa</taxon>
        <taxon>Ecdysozoa</taxon>
        <taxon>Arthropoda</taxon>
        <taxon>Hexapoda</taxon>
        <taxon>Insecta</taxon>
        <taxon>Pterygota</taxon>
        <taxon>Neoptera</taxon>
        <taxon>Endopterygota</taxon>
        <taxon>Diptera</taxon>
        <taxon>Nematocera</taxon>
        <taxon>Culicoidea</taxon>
        <taxon>Culicidae</taxon>
        <taxon>Anophelinae</taxon>
        <taxon>Anopheles</taxon>
    </lineage>
</organism>
<accession>A0A8W7Q2L7</accession>
<feature type="compositionally biased region" description="Basic and acidic residues" evidence="1">
    <location>
        <begin position="1"/>
        <end position="13"/>
    </location>
</feature>
<name>A0A8W7Q2L7_ANOCL</name>
<dbReference type="AlphaFoldDB" id="A0A8W7Q2L7"/>
<dbReference type="Proteomes" id="UP000075882">
    <property type="component" value="Unassembled WGS sequence"/>
</dbReference>
<feature type="region of interest" description="Disordered" evidence="1">
    <location>
        <begin position="1"/>
        <end position="30"/>
    </location>
</feature>
<dbReference type="EnsemblMetazoa" id="ACOM042039-RA">
    <property type="protein sequence ID" value="ACOM042039-PA.1"/>
    <property type="gene ID" value="ACOM042039"/>
</dbReference>
<proteinExistence type="predicted"/>
<protein>
    <submittedName>
        <fullName evidence="2">Uncharacterized protein</fullName>
    </submittedName>
</protein>
<reference evidence="2" key="1">
    <citation type="submission" date="2022-08" db="UniProtKB">
        <authorList>
            <consortium name="EnsemblMetazoa"/>
        </authorList>
    </citation>
    <scope>IDENTIFICATION</scope>
</reference>
<evidence type="ECO:0000256" key="1">
    <source>
        <dbReference type="SAM" id="MobiDB-lite"/>
    </source>
</evidence>
<feature type="compositionally biased region" description="Polar residues" evidence="1">
    <location>
        <begin position="21"/>
        <end position="30"/>
    </location>
</feature>
<sequence>MDNSPERVHEPVCHQKFRHSPPTNQPSLSQQCLARPIHRDWGASVAPNRIAQPENPALSAASPVSENVTQFVTCHAWPWPLRLNAAEGENDTVSDGRITNLRAPGSATAAVKPAYARSRAEKV</sequence>